<geneLocation type="mitochondrion" evidence="1"/>
<proteinExistence type="predicted"/>
<accession>A0A3G2ZQB4</accession>
<dbReference type="AlphaFoldDB" id="A0A3G2ZQB4"/>
<dbReference type="EMBL" id="MH367296">
    <property type="protein sequence ID" value="AYP41331.1"/>
    <property type="molecule type" value="Genomic_DNA"/>
</dbReference>
<organism evidence="1">
    <name type="scientific">Hirsutella thompsonii</name>
    <name type="common">Entomogenous fungus</name>
    <dbReference type="NCBI Taxonomy" id="42368"/>
    <lineage>
        <taxon>Eukaryota</taxon>
        <taxon>Fungi</taxon>
        <taxon>Dikarya</taxon>
        <taxon>Ascomycota</taxon>
        <taxon>Pezizomycotina</taxon>
        <taxon>Sordariomycetes</taxon>
        <taxon>Hypocreomycetidae</taxon>
        <taxon>Hypocreales</taxon>
        <taxon>Ophiocordycipitaceae</taxon>
        <taxon>Hirsutella</taxon>
    </lineage>
</organism>
<reference evidence="1" key="2">
    <citation type="submission" date="2018-05" db="EMBL/GenBank/DDBJ databases">
        <authorList>
            <person name="Zhang Y.-J."/>
        </authorList>
    </citation>
    <scope>NUCLEOTIDE SEQUENCE</scope>
    <source>
        <strain evidence="1">ARSEF 1947</strain>
    </source>
</reference>
<sequence>MSISSSARVWPMLVSGPSCPEWAIASGWIRKEWKASRSDKINGRIIRRSVRIGKWRVPFLRRGWVVMTMVDIFVKWWASIWSCEPFNVFEDEEWEGALLLASWRDIYIHQTHITVNKTYFKTLQYVTQMAAFQALSYNLLGFFLVQLERAGQIRLQQCDKSILRKNILRVTWSLDNTNHNPYPWIKDKSDVFW</sequence>
<protein>
    <submittedName>
        <fullName evidence="1">Uncharacterized protein</fullName>
    </submittedName>
</protein>
<reference evidence="1" key="1">
    <citation type="journal article" date="2018" name="Environ. Microbiol.">
        <title>Mitochondrial genome, comparative analysis and evolutionary insights into the entomopathogenic fungus Hirsutella thompsonii.</title>
        <authorList>
            <person name="Wang L."/>
            <person name="Zhang S."/>
            <person name="Li J.H."/>
            <person name="Zhang Y.J."/>
        </authorList>
    </citation>
    <scope>NUCLEOTIDE SEQUENCE</scope>
    <source>
        <strain evidence="1">ARSEF 1947</strain>
    </source>
</reference>
<evidence type="ECO:0000313" key="1">
    <source>
        <dbReference type="EMBL" id="AYP41331.1"/>
    </source>
</evidence>
<name>A0A3G2ZQB4_HIRTH</name>
<gene>
    <name evidence="1" type="primary">orf193</name>
</gene>
<keyword evidence="1" id="KW-0496">Mitochondrion</keyword>